<dbReference type="Proteomes" id="UP000029121">
    <property type="component" value="Unassembled WGS sequence"/>
</dbReference>
<sequence length="103" mass="11666">MNLVSQLSLKGNRLLWAYPCVPSEPSCFSAVVSKTWLWTSLLEARFDDSDHELVVSKDKCAVCIISSLVLPYCSVCHVECHSFEDFTTHLNLRFSRVNNLTRG</sequence>
<evidence type="ECO:0000313" key="2">
    <source>
        <dbReference type="Proteomes" id="UP000029121"/>
    </source>
</evidence>
<keyword evidence="2" id="KW-1185">Reference proteome</keyword>
<proteinExistence type="predicted"/>
<gene>
    <name evidence="1" type="ORF">CARUB_v10012694mg</name>
</gene>
<reference evidence="2" key="1">
    <citation type="journal article" date="2013" name="Nat. Genet.">
        <title>The Capsella rubella genome and the genomic consequences of rapid mating system evolution.</title>
        <authorList>
            <person name="Slotte T."/>
            <person name="Hazzouri K.M."/>
            <person name="Agren J.A."/>
            <person name="Koenig D."/>
            <person name="Maumus F."/>
            <person name="Guo Y.L."/>
            <person name="Steige K."/>
            <person name="Platts A.E."/>
            <person name="Escobar J.S."/>
            <person name="Newman L.K."/>
            <person name="Wang W."/>
            <person name="Mandakova T."/>
            <person name="Vello E."/>
            <person name="Smith L.M."/>
            <person name="Henz S.R."/>
            <person name="Steffen J."/>
            <person name="Takuno S."/>
            <person name="Brandvain Y."/>
            <person name="Coop G."/>
            <person name="Andolfatto P."/>
            <person name="Hu T.T."/>
            <person name="Blanchette M."/>
            <person name="Clark R.M."/>
            <person name="Quesneville H."/>
            <person name="Nordborg M."/>
            <person name="Gaut B.S."/>
            <person name="Lysak M.A."/>
            <person name="Jenkins J."/>
            <person name="Grimwood J."/>
            <person name="Chapman J."/>
            <person name="Prochnik S."/>
            <person name="Shu S."/>
            <person name="Rokhsar D."/>
            <person name="Schmutz J."/>
            <person name="Weigel D."/>
            <person name="Wright S.I."/>
        </authorList>
    </citation>
    <scope>NUCLEOTIDE SEQUENCE [LARGE SCALE GENOMIC DNA]</scope>
    <source>
        <strain evidence="2">cv. Monte Gargano</strain>
    </source>
</reference>
<name>R0ESN3_9BRAS</name>
<protein>
    <submittedName>
        <fullName evidence="1">Uncharacterized protein</fullName>
    </submittedName>
</protein>
<organism evidence="1 2">
    <name type="scientific">Capsella rubella</name>
    <dbReference type="NCBI Taxonomy" id="81985"/>
    <lineage>
        <taxon>Eukaryota</taxon>
        <taxon>Viridiplantae</taxon>
        <taxon>Streptophyta</taxon>
        <taxon>Embryophyta</taxon>
        <taxon>Tracheophyta</taxon>
        <taxon>Spermatophyta</taxon>
        <taxon>Magnoliopsida</taxon>
        <taxon>eudicotyledons</taxon>
        <taxon>Gunneridae</taxon>
        <taxon>Pentapetalae</taxon>
        <taxon>rosids</taxon>
        <taxon>malvids</taxon>
        <taxon>Brassicales</taxon>
        <taxon>Brassicaceae</taxon>
        <taxon>Camelineae</taxon>
        <taxon>Capsella</taxon>
    </lineage>
</organism>
<dbReference type="AlphaFoldDB" id="R0ESN3"/>
<accession>R0ESN3</accession>
<evidence type="ECO:0000313" key="1">
    <source>
        <dbReference type="EMBL" id="EOA12007.1"/>
    </source>
</evidence>
<dbReference type="EMBL" id="KB871003">
    <property type="protein sequence ID" value="EOA12007.1"/>
    <property type="molecule type" value="Genomic_DNA"/>
</dbReference>